<organism evidence="1 2">
    <name type="scientific">Candidatus Enterocola intestinipullorum</name>
    <dbReference type="NCBI Taxonomy" id="2840783"/>
    <lineage>
        <taxon>Bacteria</taxon>
        <taxon>Pseudomonadati</taxon>
        <taxon>Bacteroidota</taxon>
        <taxon>Bacteroidia</taxon>
        <taxon>Bacteroidales</taxon>
        <taxon>Candidatus Enterocola</taxon>
    </lineage>
</organism>
<proteinExistence type="predicted"/>
<dbReference type="InterPro" id="IPR008441">
    <property type="entry name" value="AfumC-like_glycosyl_Trfase"/>
</dbReference>
<evidence type="ECO:0000313" key="1">
    <source>
        <dbReference type="EMBL" id="MBO8446474.1"/>
    </source>
</evidence>
<dbReference type="GO" id="GO:0016757">
    <property type="term" value="F:glycosyltransferase activity"/>
    <property type="evidence" value="ECO:0007669"/>
    <property type="project" value="InterPro"/>
</dbReference>
<sequence length="304" mass="36265">MNLTRLRYKLEAVLHGHILNMPWHNRMSRRKRRGEANQKYICRYLCRYAPYIKDIPEDDDANIQTEKERIFSIWLQGEDNAPKLIKSCFASIRDQCQIPLVVLDSESLHQWINLPDHIIKKWQEGKIGNAHFADICRVELLYRYGGVWMDSTCFATSKIPQKIMDEDFFIYMCNSMLISYSFVQNCFFRAKRHNYLLKVWRAAIFTYWEHENSMVDYFAHQLLFKISVENNIKAGKYFALMPKIEQEPTHALWWNYRDKPFDSDLFNKITSGAFFQKTEYKSNSARNPAKGSFSYIMQNKMYDT</sequence>
<accession>A0A9D9HD37</accession>
<comment type="caution">
    <text evidence="1">The sequence shown here is derived from an EMBL/GenBank/DDBJ whole genome shotgun (WGS) entry which is preliminary data.</text>
</comment>
<dbReference type="InterPro" id="IPR029044">
    <property type="entry name" value="Nucleotide-diphossugar_trans"/>
</dbReference>
<dbReference type="Proteomes" id="UP000823637">
    <property type="component" value="Unassembled WGS sequence"/>
</dbReference>
<dbReference type="EMBL" id="JADIMR010000027">
    <property type="protein sequence ID" value="MBO8446474.1"/>
    <property type="molecule type" value="Genomic_DNA"/>
</dbReference>
<reference evidence="1" key="1">
    <citation type="submission" date="2020-10" db="EMBL/GenBank/DDBJ databases">
        <authorList>
            <person name="Gilroy R."/>
        </authorList>
    </citation>
    <scope>NUCLEOTIDE SEQUENCE</scope>
    <source>
        <strain evidence="1">D3-1215</strain>
    </source>
</reference>
<protein>
    <recommendedName>
        <fullName evidence="3">Capsular polysaccharide synthesis protein</fullName>
    </recommendedName>
</protein>
<reference evidence="1" key="2">
    <citation type="journal article" date="2021" name="PeerJ">
        <title>Extensive microbial diversity within the chicken gut microbiome revealed by metagenomics and culture.</title>
        <authorList>
            <person name="Gilroy R."/>
            <person name="Ravi A."/>
            <person name="Getino M."/>
            <person name="Pursley I."/>
            <person name="Horton D.L."/>
            <person name="Alikhan N.F."/>
            <person name="Baker D."/>
            <person name="Gharbi K."/>
            <person name="Hall N."/>
            <person name="Watson M."/>
            <person name="Adriaenssens E.M."/>
            <person name="Foster-Nyarko E."/>
            <person name="Jarju S."/>
            <person name="Secka A."/>
            <person name="Antonio M."/>
            <person name="Oren A."/>
            <person name="Chaudhuri R.R."/>
            <person name="La Ragione R."/>
            <person name="Hildebrand F."/>
            <person name="Pallen M.J."/>
        </authorList>
    </citation>
    <scope>NUCLEOTIDE SEQUENCE</scope>
    <source>
        <strain evidence="1">D3-1215</strain>
    </source>
</reference>
<name>A0A9D9HD37_9BACT</name>
<dbReference type="AlphaFoldDB" id="A0A9D9HD37"/>
<gene>
    <name evidence="1" type="ORF">IAC32_01845</name>
</gene>
<dbReference type="Pfam" id="PF05704">
    <property type="entry name" value="Caps_synth"/>
    <property type="match status" value="1"/>
</dbReference>
<evidence type="ECO:0008006" key="3">
    <source>
        <dbReference type="Google" id="ProtNLM"/>
    </source>
</evidence>
<dbReference type="Gene3D" id="3.90.550.20">
    <property type="match status" value="1"/>
</dbReference>
<evidence type="ECO:0000313" key="2">
    <source>
        <dbReference type="Proteomes" id="UP000823637"/>
    </source>
</evidence>
<dbReference type="SUPFAM" id="SSF53448">
    <property type="entry name" value="Nucleotide-diphospho-sugar transferases"/>
    <property type="match status" value="1"/>
</dbReference>